<dbReference type="GO" id="GO:0051539">
    <property type="term" value="F:4 iron, 4 sulfur cluster binding"/>
    <property type="evidence" value="ECO:0007669"/>
    <property type="project" value="UniProtKB-KW"/>
</dbReference>
<protein>
    <submittedName>
        <fullName evidence="12">Electron transport complex protein RnfB</fullName>
    </submittedName>
</protein>
<keyword evidence="6" id="KW-0249">Electron transport</keyword>
<feature type="transmembrane region" description="Helical" evidence="10">
    <location>
        <begin position="6"/>
        <end position="23"/>
    </location>
</feature>
<keyword evidence="7" id="KW-0408">Iron</keyword>
<evidence type="ECO:0000256" key="6">
    <source>
        <dbReference type="ARBA" id="ARBA00022982"/>
    </source>
</evidence>
<evidence type="ECO:0000256" key="1">
    <source>
        <dbReference type="ARBA" id="ARBA00022448"/>
    </source>
</evidence>
<keyword evidence="8" id="KW-0411">Iron-sulfur</keyword>
<keyword evidence="9 10" id="KW-0472">Membrane</keyword>
<evidence type="ECO:0000256" key="10">
    <source>
        <dbReference type="SAM" id="Phobius"/>
    </source>
</evidence>
<keyword evidence="10" id="KW-1133">Transmembrane helix</keyword>
<name>A0A1M7S138_FERGO</name>
<dbReference type="RefSeq" id="WP_072757767.1">
    <property type="nucleotide sequence ID" value="NZ_FRDJ01000001.1"/>
</dbReference>
<dbReference type="GO" id="GO:0009055">
    <property type="term" value="F:electron transfer activity"/>
    <property type="evidence" value="ECO:0007669"/>
    <property type="project" value="InterPro"/>
</dbReference>
<evidence type="ECO:0000256" key="3">
    <source>
        <dbReference type="ARBA" id="ARBA00022723"/>
    </source>
</evidence>
<dbReference type="PANTHER" id="PTHR43560:SF1">
    <property type="entry name" value="ION-TRANSLOCATING OXIDOREDUCTASE COMPLEX SUBUNIT B"/>
    <property type="match status" value="1"/>
</dbReference>
<keyword evidence="5" id="KW-1278">Translocase</keyword>
<dbReference type="Gene3D" id="1.10.15.40">
    <property type="entry name" value="Electron transport complex subunit B, putative Fe-S cluster"/>
    <property type="match status" value="1"/>
</dbReference>
<keyword evidence="1" id="KW-0813">Transport</keyword>
<reference evidence="13" key="1">
    <citation type="submission" date="2016-12" db="EMBL/GenBank/DDBJ databases">
        <authorList>
            <person name="Varghese N."/>
            <person name="Submissions S."/>
        </authorList>
    </citation>
    <scope>NUCLEOTIDE SEQUENCE [LARGE SCALE GENOMIC DNA]</scope>
    <source>
        <strain evidence="13">DSM 13020</strain>
    </source>
</reference>
<accession>A0A1M7S138</accession>
<dbReference type="InterPro" id="IPR050395">
    <property type="entry name" value="4Fe4S_Ferredoxin_RnfB"/>
</dbReference>
<evidence type="ECO:0000256" key="5">
    <source>
        <dbReference type="ARBA" id="ARBA00022967"/>
    </source>
</evidence>
<dbReference type="InterPro" id="IPR007202">
    <property type="entry name" value="4Fe-4S_dom"/>
</dbReference>
<proteinExistence type="predicted"/>
<evidence type="ECO:0000256" key="9">
    <source>
        <dbReference type="ARBA" id="ARBA00023136"/>
    </source>
</evidence>
<dbReference type="EMBL" id="FRDJ01000001">
    <property type="protein sequence ID" value="SHN52115.1"/>
    <property type="molecule type" value="Genomic_DNA"/>
</dbReference>
<evidence type="ECO:0000256" key="2">
    <source>
        <dbReference type="ARBA" id="ARBA00022485"/>
    </source>
</evidence>
<feature type="domain" description="4Fe-4S" evidence="11">
    <location>
        <begin position="30"/>
        <end position="88"/>
    </location>
</feature>
<dbReference type="PROSITE" id="PS51656">
    <property type="entry name" value="4FE4S"/>
    <property type="match status" value="1"/>
</dbReference>
<sequence length="98" mass="10509">MVIYSAVLLGGLGFAFGLFLSYVSEKFKVEEDPTVQLILEALPGINCGACGYPGCEGYAKAIAKGDKYDKCLPGKKNGVEERIKEILANKNANSVHSH</sequence>
<dbReference type="GO" id="GO:0046872">
    <property type="term" value="F:metal ion binding"/>
    <property type="evidence" value="ECO:0007669"/>
    <property type="project" value="UniProtKB-KW"/>
</dbReference>
<dbReference type="OrthoDB" id="9789936at2"/>
<dbReference type="InterPro" id="IPR010207">
    <property type="entry name" value="Elect_transpt_cplx_RnfB/RsxB"/>
</dbReference>
<keyword evidence="3" id="KW-0479">Metal-binding</keyword>
<gene>
    <name evidence="12" type="ORF">SAMN02745226_00420</name>
</gene>
<evidence type="ECO:0000256" key="4">
    <source>
        <dbReference type="ARBA" id="ARBA00022737"/>
    </source>
</evidence>
<dbReference type="AlphaFoldDB" id="A0A1M7S138"/>
<keyword evidence="10" id="KW-0812">Transmembrane</keyword>
<dbReference type="PANTHER" id="PTHR43560">
    <property type="entry name" value="ION-TRANSLOCATING OXIDOREDUCTASE COMPLEX SUBUNIT B"/>
    <property type="match status" value="1"/>
</dbReference>
<evidence type="ECO:0000313" key="13">
    <source>
        <dbReference type="Proteomes" id="UP000184207"/>
    </source>
</evidence>
<keyword evidence="4" id="KW-0677">Repeat</keyword>
<evidence type="ECO:0000256" key="8">
    <source>
        <dbReference type="ARBA" id="ARBA00023014"/>
    </source>
</evidence>
<dbReference type="NCBIfam" id="TIGR01944">
    <property type="entry name" value="rnfB"/>
    <property type="match status" value="1"/>
</dbReference>
<dbReference type="Proteomes" id="UP000184207">
    <property type="component" value="Unassembled WGS sequence"/>
</dbReference>
<evidence type="ECO:0000313" key="12">
    <source>
        <dbReference type="EMBL" id="SHN52115.1"/>
    </source>
</evidence>
<evidence type="ECO:0000256" key="7">
    <source>
        <dbReference type="ARBA" id="ARBA00023004"/>
    </source>
</evidence>
<organism evidence="12 13">
    <name type="scientific">Fervidobacterium gondwanense DSM 13020</name>
    <dbReference type="NCBI Taxonomy" id="1121883"/>
    <lineage>
        <taxon>Bacteria</taxon>
        <taxon>Thermotogati</taxon>
        <taxon>Thermotogota</taxon>
        <taxon>Thermotogae</taxon>
        <taxon>Thermotogales</taxon>
        <taxon>Fervidobacteriaceae</taxon>
        <taxon>Fervidobacterium</taxon>
    </lineage>
</organism>
<keyword evidence="2" id="KW-0004">4Fe-4S</keyword>
<dbReference type="Pfam" id="PF04060">
    <property type="entry name" value="FeS"/>
    <property type="match status" value="1"/>
</dbReference>
<dbReference type="STRING" id="1121883.SAMN02745226_00420"/>
<evidence type="ECO:0000259" key="11">
    <source>
        <dbReference type="PROSITE" id="PS51656"/>
    </source>
</evidence>
<keyword evidence="13" id="KW-1185">Reference proteome</keyword>